<dbReference type="EMBL" id="KZ819321">
    <property type="protein sequence ID" value="PWN23746.1"/>
    <property type="molecule type" value="Genomic_DNA"/>
</dbReference>
<evidence type="ECO:0000256" key="2">
    <source>
        <dbReference type="ARBA" id="ARBA00007742"/>
    </source>
</evidence>
<dbReference type="InterPro" id="IPR001104">
    <property type="entry name" value="3-oxo-5_a-steroid_4-DH_C"/>
</dbReference>
<keyword evidence="8 9" id="KW-0472">Membrane</keyword>
<dbReference type="STRING" id="1684307.A0A316UES6"/>
<name>A0A316UES6_9BASI</name>
<feature type="transmembrane region" description="Helical" evidence="9">
    <location>
        <begin position="264"/>
        <end position="283"/>
    </location>
</feature>
<feature type="domain" description="3-oxo-5-alpha-steroid 4-dehydrogenase C-terminal" evidence="10">
    <location>
        <begin position="154"/>
        <end position="308"/>
    </location>
</feature>
<evidence type="ECO:0000256" key="3">
    <source>
        <dbReference type="ARBA" id="ARBA00022516"/>
    </source>
</evidence>
<proteinExistence type="inferred from homology"/>
<keyword evidence="5 9" id="KW-1133">Transmembrane helix</keyword>
<dbReference type="GO" id="GO:0016020">
    <property type="term" value="C:membrane"/>
    <property type="evidence" value="ECO:0007669"/>
    <property type="project" value="UniProtKB-SubCell"/>
</dbReference>
<dbReference type="InterPro" id="IPR039357">
    <property type="entry name" value="SRD5A/TECR"/>
</dbReference>
<dbReference type="Pfam" id="PF02544">
    <property type="entry name" value="Steroid_dh"/>
    <property type="match status" value="1"/>
</dbReference>
<dbReference type="GO" id="GO:0016627">
    <property type="term" value="F:oxidoreductase activity, acting on the CH-CH group of donors"/>
    <property type="evidence" value="ECO:0007669"/>
    <property type="project" value="InterPro"/>
</dbReference>
<dbReference type="PROSITE" id="PS50244">
    <property type="entry name" value="S5A_REDUCTASE"/>
    <property type="match status" value="1"/>
</dbReference>
<evidence type="ECO:0000256" key="9">
    <source>
        <dbReference type="SAM" id="Phobius"/>
    </source>
</evidence>
<evidence type="ECO:0000256" key="6">
    <source>
        <dbReference type="ARBA" id="ARBA00023002"/>
    </source>
</evidence>
<feature type="transmembrane region" description="Helical" evidence="9">
    <location>
        <begin position="165"/>
        <end position="184"/>
    </location>
</feature>
<evidence type="ECO:0000256" key="4">
    <source>
        <dbReference type="ARBA" id="ARBA00022692"/>
    </source>
</evidence>
<sequence>MSSFTLKVHNRNLPAANNATSSPYPLTLSFSSEPTLLEIKKAIHAQVPKLTKERQRITTGDKKPLLDDKAKSGAKSGDDLYVKDLGPQIGWRTVFLVEYFGPIFIHPLFFLASQKYYGSYEVSDVQIVAIALVVAHYLKREYETVFVHRFSSGTMPLFNVFKNSAHYWILSGIFLAASIYRPAYGAKALQGSTQTSAFYLTACAVIWTMAELANFRCHVILRNLRSEGGRERKIPRGFAFEYVSCPNYFFETVAWLAFTFLTLSPAAALFSAVSVGQMVIWAVKKHKNYKKEFGKEYPRRKVMFPLIF</sequence>
<feature type="transmembrane region" description="Helical" evidence="9">
    <location>
        <begin position="196"/>
        <end position="217"/>
    </location>
</feature>
<dbReference type="Gene3D" id="3.10.20.90">
    <property type="entry name" value="Phosphatidylinositol 3-kinase Catalytic Subunit, Chain A, domain 1"/>
    <property type="match status" value="1"/>
</dbReference>
<keyword evidence="6" id="KW-0560">Oxidoreductase</keyword>
<comment type="similarity">
    <text evidence="2">Belongs to the steroid 5-alpha reductase family.</text>
</comment>
<organism evidence="11 12">
    <name type="scientific">Pseudomicrostroma glucosiphilum</name>
    <dbReference type="NCBI Taxonomy" id="1684307"/>
    <lineage>
        <taxon>Eukaryota</taxon>
        <taxon>Fungi</taxon>
        <taxon>Dikarya</taxon>
        <taxon>Basidiomycota</taxon>
        <taxon>Ustilaginomycotina</taxon>
        <taxon>Exobasidiomycetes</taxon>
        <taxon>Microstromatales</taxon>
        <taxon>Microstromatales incertae sedis</taxon>
        <taxon>Pseudomicrostroma</taxon>
    </lineage>
</organism>
<comment type="subcellular location">
    <subcellularLocation>
        <location evidence="1">Membrane</location>
        <topology evidence="1">Multi-pass membrane protein</topology>
    </subcellularLocation>
</comment>
<dbReference type="PANTHER" id="PTHR10556:SF28">
    <property type="entry name" value="VERY-LONG-CHAIN ENOYL-COA REDUCTASE"/>
    <property type="match status" value="1"/>
</dbReference>
<evidence type="ECO:0000256" key="7">
    <source>
        <dbReference type="ARBA" id="ARBA00023098"/>
    </source>
</evidence>
<dbReference type="RefSeq" id="XP_025350906.1">
    <property type="nucleotide sequence ID" value="XM_025491336.1"/>
</dbReference>
<evidence type="ECO:0000313" key="12">
    <source>
        <dbReference type="Proteomes" id="UP000245942"/>
    </source>
</evidence>
<dbReference type="OrthoDB" id="540503at2759"/>
<accession>A0A316UES6</accession>
<dbReference type="GeneID" id="37013070"/>
<evidence type="ECO:0000259" key="10">
    <source>
        <dbReference type="Pfam" id="PF02544"/>
    </source>
</evidence>
<evidence type="ECO:0000256" key="5">
    <source>
        <dbReference type="ARBA" id="ARBA00022989"/>
    </source>
</evidence>
<keyword evidence="7" id="KW-0443">Lipid metabolism</keyword>
<dbReference type="PANTHER" id="PTHR10556">
    <property type="entry name" value="3-OXO-5-ALPHA-STEROID 4-DEHYDROGENASE"/>
    <property type="match status" value="1"/>
</dbReference>
<dbReference type="AlphaFoldDB" id="A0A316UES6"/>
<dbReference type="Proteomes" id="UP000245942">
    <property type="component" value="Unassembled WGS sequence"/>
</dbReference>
<keyword evidence="12" id="KW-1185">Reference proteome</keyword>
<dbReference type="CDD" id="cd01801">
    <property type="entry name" value="Ubl_TECR_like"/>
    <property type="match status" value="1"/>
</dbReference>
<protein>
    <recommendedName>
        <fullName evidence="10">3-oxo-5-alpha-steroid 4-dehydrogenase C-terminal domain-containing protein</fullName>
    </recommendedName>
</protein>
<dbReference type="Gene3D" id="1.20.120.1630">
    <property type="match status" value="1"/>
</dbReference>
<evidence type="ECO:0000256" key="1">
    <source>
        <dbReference type="ARBA" id="ARBA00004141"/>
    </source>
</evidence>
<dbReference type="GO" id="GO:0042761">
    <property type="term" value="P:very long-chain fatty acid biosynthetic process"/>
    <property type="evidence" value="ECO:0007669"/>
    <property type="project" value="TreeGrafter"/>
</dbReference>
<gene>
    <name evidence="11" type="ORF">BCV69DRAFT_279669</name>
</gene>
<keyword evidence="3" id="KW-0444">Lipid biosynthesis</keyword>
<reference evidence="11 12" key="1">
    <citation type="journal article" date="2018" name="Mol. Biol. Evol.">
        <title>Broad Genomic Sampling Reveals a Smut Pathogenic Ancestry of the Fungal Clade Ustilaginomycotina.</title>
        <authorList>
            <person name="Kijpornyongpan T."/>
            <person name="Mondo S.J."/>
            <person name="Barry K."/>
            <person name="Sandor L."/>
            <person name="Lee J."/>
            <person name="Lipzen A."/>
            <person name="Pangilinan J."/>
            <person name="LaButti K."/>
            <person name="Hainaut M."/>
            <person name="Henrissat B."/>
            <person name="Grigoriev I.V."/>
            <person name="Spatafora J.W."/>
            <person name="Aime M.C."/>
        </authorList>
    </citation>
    <scope>NUCLEOTIDE SEQUENCE [LARGE SCALE GENOMIC DNA]</scope>
    <source>
        <strain evidence="11 12">MCA 4718</strain>
    </source>
</reference>
<evidence type="ECO:0000313" key="11">
    <source>
        <dbReference type="EMBL" id="PWN23746.1"/>
    </source>
</evidence>
<keyword evidence="4 9" id="KW-0812">Transmembrane</keyword>
<evidence type="ECO:0000256" key="8">
    <source>
        <dbReference type="ARBA" id="ARBA00023136"/>
    </source>
</evidence>